<dbReference type="Gene3D" id="1.10.940.10">
    <property type="entry name" value="NusB-like"/>
    <property type="match status" value="1"/>
</dbReference>
<comment type="function">
    <text evidence="6">Involved in transcription antitermination. Required for transcription of ribosomal RNA (rRNA) genes. Binds specifically to the boxA antiterminator sequence of the ribosomal RNA (rrn) operons.</text>
</comment>
<dbReference type="Proteomes" id="UP000483018">
    <property type="component" value="Unassembled WGS sequence"/>
</dbReference>
<dbReference type="NCBIfam" id="TIGR01951">
    <property type="entry name" value="nusB"/>
    <property type="match status" value="1"/>
</dbReference>
<dbReference type="OrthoDB" id="9811381at2"/>
<evidence type="ECO:0000256" key="3">
    <source>
        <dbReference type="ARBA" id="ARBA00022884"/>
    </source>
</evidence>
<dbReference type="AlphaFoldDB" id="A0A7C8HGI6"/>
<dbReference type="HAMAP" id="MF_00073">
    <property type="entry name" value="NusB"/>
    <property type="match status" value="1"/>
</dbReference>
<dbReference type="Pfam" id="PF01029">
    <property type="entry name" value="NusB"/>
    <property type="match status" value="1"/>
</dbReference>
<keyword evidence="3 6" id="KW-0694">RNA-binding</keyword>
<keyword evidence="4 6" id="KW-0805">Transcription regulation</keyword>
<evidence type="ECO:0000313" key="9">
    <source>
        <dbReference type="Proteomes" id="UP000483018"/>
    </source>
</evidence>
<dbReference type="GO" id="GO:0003723">
    <property type="term" value="F:RNA binding"/>
    <property type="evidence" value="ECO:0007669"/>
    <property type="project" value="UniProtKB-UniRule"/>
</dbReference>
<evidence type="ECO:0000256" key="1">
    <source>
        <dbReference type="ARBA" id="ARBA00005952"/>
    </source>
</evidence>
<evidence type="ECO:0000256" key="2">
    <source>
        <dbReference type="ARBA" id="ARBA00022814"/>
    </source>
</evidence>
<dbReference type="GO" id="GO:0006353">
    <property type="term" value="P:DNA-templated transcription termination"/>
    <property type="evidence" value="ECO:0007669"/>
    <property type="project" value="UniProtKB-UniRule"/>
</dbReference>
<proteinExistence type="inferred from homology"/>
<reference evidence="8 9" key="1">
    <citation type="submission" date="2019-12" db="EMBL/GenBank/DDBJ databases">
        <title>Defluviitalea raffinosedens, isolated from a biogas fermenter, genome sequencing and characterization.</title>
        <authorList>
            <person name="Rettenmaier R."/>
            <person name="Schneider M."/>
            <person name="Neuhaus K."/>
            <person name="Liebl W."/>
            <person name="Zverlov V."/>
        </authorList>
    </citation>
    <scope>NUCLEOTIDE SEQUENCE [LARGE SCALE GENOMIC DNA]</scope>
    <source>
        <strain evidence="8 9">249c-K6</strain>
    </source>
</reference>
<keyword evidence="2 6" id="KW-0889">Transcription antitermination</keyword>
<accession>A0A7C8HGI6</accession>
<dbReference type="EMBL" id="WSLF01000001">
    <property type="protein sequence ID" value="KAE9637227.1"/>
    <property type="molecule type" value="Genomic_DNA"/>
</dbReference>
<feature type="domain" description="NusB/RsmB/TIM44" evidence="7">
    <location>
        <begin position="5"/>
        <end position="131"/>
    </location>
</feature>
<dbReference type="PANTHER" id="PTHR11078:SF3">
    <property type="entry name" value="ANTITERMINATION NUSB DOMAIN-CONTAINING PROTEIN"/>
    <property type="match status" value="1"/>
</dbReference>
<evidence type="ECO:0000259" key="7">
    <source>
        <dbReference type="Pfam" id="PF01029"/>
    </source>
</evidence>
<dbReference type="InterPro" id="IPR011605">
    <property type="entry name" value="NusB_fam"/>
</dbReference>
<evidence type="ECO:0000256" key="4">
    <source>
        <dbReference type="ARBA" id="ARBA00023015"/>
    </source>
</evidence>
<evidence type="ECO:0000313" key="8">
    <source>
        <dbReference type="EMBL" id="KAE9637227.1"/>
    </source>
</evidence>
<dbReference type="GO" id="GO:0005829">
    <property type="term" value="C:cytosol"/>
    <property type="evidence" value="ECO:0007669"/>
    <property type="project" value="TreeGrafter"/>
</dbReference>
<keyword evidence="5 6" id="KW-0804">Transcription</keyword>
<comment type="similarity">
    <text evidence="1 6">Belongs to the NusB family.</text>
</comment>
<keyword evidence="9" id="KW-1185">Reference proteome</keyword>
<gene>
    <name evidence="6 8" type="primary">nusB</name>
    <name evidence="8" type="ORF">GND95_02005</name>
</gene>
<comment type="caution">
    <text evidence="8">The sequence shown here is derived from an EMBL/GenBank/DDBJ whole genome shotgun (WGS) entry which is preliminary data.</text>
</comment>
<dbReference type="RefSeq" id="WP_158739137.1">
    <property type="nucleotide sequence ID" value="NZ_WSLF01000001.1"/>
</dbReference>
<name>A0A7C8HGI6_9FIRM</name>
<evidence type="ECO:0000256" key="6">
    <source>
        <dbReference type="HAMAP-Rule" id="MF_00073"/>
    </source>
</evidence>
<dbReference type="GO" id="GO:0031564">
    <property type="term" value="P:transcription antitermination"/>
    <property type="evidence" value="ECO:0007669"/>
    <property type="project" value="UniProtKB-KW"/>
</dbReference>
<sequence>MNRRRVREHIFTLLFQKEFAQPDEEQERIDLYFEQHSHIKEEDKKYILHELQGISEHLEPIDQLISSYSKGWKIERMSKVDLAIFRLAIYEMYYRDDIPKSVAINEAIELAKKYSSDEAPGFINGVLGKISSSVEAVAYEE</sequence>
<organism evidence="8 9">
    <name type="scientific">Defluviitalea raffinosedens</name>
    <dbReference type="NCBI Taxonomy" id="1450156"/>
    <lineage>
        <taxon>Bacteria</taxon>
        <taxon>Bacillati</taxon>
        <taxon>Bacillota</taxon>
        <taxon>Clostridia</taxon>
        <taxon>Lachnospirales</taxon>
        <taxon>Defluviitaleaceae</taxon>
        <taxon>Defluviitalea</taxon>
    </lineage>
</organism>
<dbReference type="InterPro" id="IPR006027">
    <property type="entry name" value="NusB_RsmB_TIM44"/>
</dbReference>
<dbReference type="SUPFAM" id="SSF48013">
    <property type="entry name" value="NusB-like"/>
    <property type="match status" value="1"/>
</dbReference>
<protein>
    <recommendedName>
        <fullName evidence="6">Transcription antitermination protein NusB</fullName>
    </recommendedName>
    <alternativeName>
        <fullName evidence="6">Antitermination factor NusB</fullName>
    </alternativeName>
</protein>
<dbReference type="PANTHER" id="PTHR11078">
    <property type="entry name" value="N UTILIZATION SUBSTANCE PROTEIN B-RELATED"/>
    <property type="match status" value="1"/>
</dbReference>
<dbReference type="InterPro" id="IPR035926">
    <property type="entry name" value="NusB-like_sf"/>
</dbReference>
<evidence type="ECO:0000256" key="5">
    <source>
        <dbReference type="ARBA" id="ARBA00023163"/>
    </source>
</evidence>